<organism evidence="12 13">
    <name type="scientific">Sulfidibacter corallicola</name>
    <dbReference type="NCBI Taxonomy" id="2818388"/>
    <lineage>
        <taxon>Bacteria</taxon>
        <taxon>Pseudomonadati</taxon>
        <taxon>Acidobacteriota</taxon>
        <taxon>Holophagae</taxon>
        <taxon>Acanthopleuribacterales</taxon>
        <taxon>Acanthopleuribacteraceae</taxon>
        <taxon>Sulfidibacter</taxon>
    </lineage>
</organism>
<keyword evidence="7" id="KW-0456">Lyase</keyword>
<evidence type="ECO:0000256" key="8">
    <source>
        <dbReference type="ARBA" id="ARBA00047838"/>
    </source>
</evidence>
<evidence type="ECO:0000256" key="10">
    <source>
        <dbReference type="PIRSR" id="PIRSR000495-1"/>
    </source>
</evidence>
<dbReference type="RefSeq" id="WP_237380775.1">
    <property type="nucleotide sequence ID" value="NZ_CP071793.1"/>
</dbReference>
<dbReference type="PROSITE" id="PS51273">
    <property type="entry name" value="GATASE_TYPE_1"/>
    <property type="match status" value="1"/>
</dbReference>
<dbReference type="GO" id="GO:0016829">
    <property type="term" value="F:lyase activity"/>
    <property type="evidence" value="ECO:0007669"/>
    <property type="project" value="UniProtKB-KW"/>
</dbReference>
<keyword evidence="4" id="KW-0378">Hydrolase</keyword>
<comment type="catalytic activity">
    <reaction evidence="8">
        <text>5-[(5-phospho-1-deoxy-D-ribulos-1-ylimino)methylamino]-1-(5-phospho-beta-D-ribosyl)imidazole-4-carboxamide + L-glutamine = D-erythro-1-(imidazol-4-yl)glycerol 3-phosphate + 5-amino-1-(5-phospho-beta-D-ribosyl)imidazole-4-carboxamide + L-glutamate + H(+)</text>
        <dbReference type="Rhea" id="RHEA:24793"/>
        <dbReference type="ChEBI" id="CHEBI:15378"/>
        <dbReference type="ChEBI" id="CHEBI:29985"/>
        <dbReference type="ChEBI" id="CHEBI:58278"/>
        <dbReference type="ChEBI" id="CHEBI:58359"/>
        <dbReference type="ChEBI" id="CHEBI:58475"/>
        <dbReference type="ChEBI" id="CHEBI:58525"/>
        <dbReference type="EC" id="4.3.2.10"/>
    </reaction>
</comment>
<dbReference type="InterPro" id="IPR029062">
    <property type="entry name" value="Class_I_gatase-like"/>
</dbReference>
<feature type="active site" evidence="10">
    <location>
        <position position="181"/>
    </location>
</feature>
<proteinExistence type="predicted"/>
<evidence type="ECO:0000256" key="3">
    <source>
        <dbReference type="ARBA" id="ARBA00022605"/>
    </source>
</evidence>
<dbReference type="NCBIfam" id="TIGR01855">
    <property type="entry name" value="IMP_synth_hisH"/>
    <property type="match status" value="1"/>
</dbReference>
<dbReference type="PANTHER" id="PTHR42701:SF1">
    <property type="entry name" value="IMIDAZOLE GLYCEROL PHOSPHATE SYNTHASE SUBUNIT HISH"/>
    <property type="match status" value="1"/>
</dbReference>
<keyword evidence="6" id="KW-0368">Histidine biosynthesis</keyword>
<evidence type="ECO:0000256" key="4">
    <source>
        <dbReference type="ARBA" id="ARBA00022801"/>
    </source>
</evidence>
<dbReference type="InterPro" id="IPR017926">
    <property type="entry name" value="GATASE"/>
</dbReference>
<dbReference type="Proteomes" id="UP000663929">
    <property type="component" value="Chromosome"/>
</dbReference>
<name>A0A8A4TMV1_SULCO</name>
<accession>A0A8A4TMV1</accession>
<dbReference type="UniPathway" id="UPA00031">
    <property type="reaction ID" value="UER00010"/>
</dbReference>
<feature type="domain" description="Glutamine amidotransferase" evidence="11">
    <location>
        <begin position="48"/>
        <end position="194"/>
    </location>
</feature>
<keyword evidence="3" id="KW-0028">Amino-acid biosynthesis</keyword>
<feature type="active site" description="Nucleophile" evidence="10">
    <location>
        <position position="87"/>
    </location>
</feature>
<evidence type="ECO:0000256" key="1">
    <source>
        <dbReference type="ARBA" id="ARBA00005091"/>
    </source>
</evidence>
<feature type="active site" evidence="10">
    <location>
        <position position="179"/>
    </location>
</feature>
<dbReference type="PIRSF" id="PIRSF000495">
    <property type="entry name" value="Amidotransf_hisH"/>
    <property type="match status" value="1"/>
</dbReference>
<evidence type="ECO:0000256" key="7">
    <source>
        <dbReference type="ARBA" id="ARBA00023239"/>
    </source>
</evidence>
<evidence type="ECO:0000256" key="9">
    <source>
        <dbReference type="ARBA" id="ARBA00049534"/>
    </source>
</evidence>
<evidence type="ECO:0000259" key="11">
    <source>
        <dbReference type="Pfam" id="PF00117"/>
    </source>
</evidence>
<dbReference type="AlphaFoldDB" id="A0A8A4TMV1"/>
<dbReference type="EMBL" id="CP071793">
    <property type="protein sequence ID" value="QTD50777.1"/>
    <property type="molecule type" value="Genomic_DNA"/>
</dbReference>
<comment type="subunit">
    <text evidence="2">Heterodimer of HisH and HisF.</text>
</comment>
<gene>
    <name evidence="12" type="primary">hisH</name>
    <name evidence="12" type="ORF">J3U87_34770</name>
</gene>
<dbReference type="Pfam" id="PF00117">
    <property type="entry name" value="GATase"/>
    <property type="match status" value="1"/>
</dbReference>
<protein>
    <submittedName>
        <fullName evidence="12">Imidazole glycerol phosphate synthase subunit HisH</fullName>
    </submittedName>
</protein>
<dbReference type="KEGG" id="scor:J3U87_34770"/>
<dbReference type="SUPFAM" id="SSF52317">
    <property type="entry name" value="Class I glutamine amidotransferase-like"/>
    <property type="match status" value="1"/>
</dbReference>
<dbReference type="GO" id="GO:0004359">
    <property type="term" value="F:glutaminase activity"/>
    <property type="evidence" value="ECO:0007669"/>
    <property type="project" value="UniProtKB-EC"/>
</dbReference>
<evidence type="ECO:0000256" key="2">
    <source>
        <dbReference type="ARBA" id="ARBA00011152"/>
    </source>
</evidence>
<comment type="catalytic activity">
    <reaction evidence="9">
        <text>L-glutamine + H2O = L-glutamate + NH4(+)</text>
        <dbReference type="Rhea" id="RHEA:15889"/>
        <dbReference type="ChEBI" id="CHEBI:15377"/>
        <dbReference type="ChEBI" id="CHEBI:28938"/>
        <dbReference type="ChEBI" id="CHEBI:29985"/>
        <dbReference type="ChEBI" id="CHEBI:58359"/>
        <dbReference type="EC" id="3.5.1.2"/>
    </reaction>
</comment>
<keyword evidence="5" id="KW-0315">Glutamine amidotransferase</keyword>
<dbReference type="InterPro" id="IPR010139">
    <property type="entry name" value="Imidazole-glycPsynth_HisH"/>
</dbReference>
<evidence type="ECO:0000256" key="5">
    <source>
        <dbReference type="ARBA" id="ARBA00022962"/>
    </source>
</evidence>
<comment type="pathway">
    <text evidence="1">Amino-acid biosynthesis; L-histidine biosynthesis; L-histidine from 5-phospho-alpha-D-ribose 1-diphosphate: step 5/9.</text>
</comment>
<evidence type="ECO:0000313" key="13">
    <source>
        <dbReference type="Proteomes" id="UP000663929"/>
    </source>
</evidence>
<reference evidence="12" key="1">
    <citation type="submission" date="2021-03" db="EMBL/GenBank/DDBJ databases">
        <title>Acanthopleuribacteraceae sp. M133.</title>
        <authorList>
            <person name="Wang G."/>
        </authorList>
    </citation>
    <scope>NUCLEOTIDE SEQUENCE</scope>
    <source>
        <strain evidence="12">M133</strain>
    </source>
</reference>
<dbReference type="GO" id="GO:0000107">
    <property type="term" value="F:imidazoleglycerol-phosphate synthase activity"/>
    <property type="evidence" value="ECO:0007669"/>
    <property type="project" value="TreeGrafter"/>
</dbReference>
<sequence>MTSPEGQRGTIGVLHPDSGNITSICDALARLDRPYRLMREPDMDGIDQLLLPGQGRFGAVMRFLHRHGWVEVLRDWVAADRPLLGICVGMQVLFASSEEDEDPGLGIFPGRVELLRAPKRPMMGWVPITWRQGDLPPGTAYFVNSFVVHESEHAIATVTYGAPFAAAVARGNTIAFQFHPEKSGAWGKELLATCLI</sequence>
<keyword evidence="13" id="KW-1185">Reference proteome</keyword>
<dbReference type="Gene3D" id="3.40.50.880">
    <property type="match status" value="1"/>
</dbReference>
<dbReference type="PANTHER" id="PTHR42701">
    <property type="entry name" value="IMIDAZOLE GLYCEROL PHOSPHATE SYNTHASE SUBUNIT HISH"/>
    <property type="match status" value="1"/>
</dbReference>
<evidence type="ECO:0000313" key="12">
    <source>
        <dbReference type="EMBL" id="QTD50777.1"/>
    </source>
</evidence>
<evidence type="ECO:0000256" key="6">
    <source>
        <dbReference type="ARBA" id="ARBA00023102"/>
    </source>
</evidence>
<dbReference type="GO" id="GO:0000105">
    <property type="term" value="P:L-histidine biosynthetic process"/>
    <property type="evidence" value="ECO:0007669"/>
    <property type="project" value="UniProtKB-UniPathway"/>
</dbReference>